<reference evidence="1 2" key="1">
    <citation type="journal article" date="2020" name="Mol. Plant">
        <title>The Chromosome-Based Rubber Tree Genome Provides New Insights into Spurge Genome Evolution and Rubber Biosynthesis.</title>
        <authorList>
            <person name="Liu J."/>
            <person name="Shi C."/>
            <person name="Shi C.C."/>
            <person name="Li W."/>
            <person name="Zhang Q.J."/>
            <person name="Zhang Y."/>
            <person name="Li K."/>
            <person name="Lu H.F."/>
            <person name="Shi C."/>
            <person name="Zhu S.T."/>
            <person name="Xiao Z.Y."/>
            <person name="Nan H."/>
            <person name="Yue Y."/>
            <person name="Zhu X.G."/>
            <person name="Wu Y."/>
            <person name="Hong X.N."/>
            <person name="Fan G.Y."/>
            <person name="Tong Y."/>
            <person name="Zhang D."/>
            <person name="Mao C.L."/>
            <person name="Liu Y.L."/>
            <person name="Hao S.J."/>
            <person name="Liu W.Q."/>
            <person name="Lv M.Q."/>
            <person name="Zhang H.B."/>
            <person name="Liu Y."/>
            <person name="Hu-Tang G.R."/>
            <person name="Wang J.P."/>
            <person name="Wang J.H."/>
            <person name="Sun Y.H."/>
            <person name="Ni S.B."/>
            <person name="Chen W.B."/>
            <person name="Zhang X.C."/>
            <person name="Jiao Y.N."/>
            <person name="Eichler E.E."/>
            <person name="Li G.H."/>
            <person name="Liu X."/>
            <person name="Gao L.Z."/>
        </authorList>
    </citation>
    <scope>NUCLEOTIDE SEQUENCE [LARGE SCALE GENOMIC DNA]</scope>
    <source>
        <strain evidence="2">cv. GT1</strain>
        <tissue evidence="1">Leaf</tissue>
    </source>
</reference>
<organism evidence="1 2">
    <name type="scientific">Hevea brasiliensis</name>
    <name type="common">Para rubber tree</name>
    <name type="synonym">Siphonia brasiliensis</name>
    <dbReference type="NCBI Taxonomy" id="3981"/>
    <lineage>
        <taxon>Eukaryota</taxon>
        <taxon>Viridiplantae</taxon>
        <taxon>Streptophyta</taxon>
        <taxon>Embryophyta</taxon>
        <taxon>Tracheophyta</taxon>
        <taxon>Spermatophyta</taxon>
        <taxon>Magnoliopsida</taxon>
        <taxon>eudicotyledons</taxon>
        <taxon>Gunneridae</taxon>
        <taxon>Pentapetalae</taxon>
        <taxon>rosids</taxon>
        <taxon>fabids</taxon>
        <taxon>Malpighiales</taxon>
        <taxon>Euphorbiaceae</taxon>
        <taxon>Crotonoideae</taxon>
        <taxon>Micrandreae</taxon>
        <taxon>Hevea</taxon>
    </lineage>
</organism>
<dbReference type="Proteomes" id="UP000467840">
    <property type="component" value="Chromosome 15"/>
</dbReference>
<protein>
    <submittedName>
        <fullName evidence="1">Uncharacterized protein</fullName>
    </submittedName>
</protein>
<comment type="caution">
    <text evidence="1">The sequence shown here is derived from an EMBL/GenBank/DDBJ whole genome shotgun (WGS) entry which is preliminary data.</text>
</comment>
<keyword evidence="2" id="KW-1185">Reference proteome</keyword>
<accession>A0A6A6MM35</accession>
<sequence>MENGDESDAIIEIVLTCWHKWKSGSSPRSLPVLTKHEVEVDFRELKHLPSLEQQNITLYTSAPASSSSLSASSHGVFRFIGQSKEASLAGLRRNHFGGQVWIKRCLISRRNLSVLFGAQPYLFSNQPLLQSPLYADAPMAS</sequence>
<dbReference type="EMBL" id="JAAGAX010000005">
    <property type="protein sequence ID" value="KAF2314770.1"/>
    <property type="molecule type" value="Genomic_DNA"/>
</dbReference>
<dbReference type="AlphaFoldDB" id="A0A6A6MM35"/>
<gene>
    <name evidence="1" type="ORF">GH714_033502</name>
</gene>
<evidence type="ECO:0000313" key="1">
    <source>
        <dbReference type="EMBL" id="KAF2314770.1"/>
    </source>
</evidence>
<proteinExistence type="predicted"/>
<evidence type="ECO:0000313" key="2">
    <source>
        <dbReference type="Proteomes" id="UP000467840"/>
    </source>
</evidence>
<name>A0A6A6MM35_HEVBR</name>